<evidence type="ECO:0008006" key="3">
    <source>
        <dbReference type="Google" id="ProtNLM"/>
    </source>
</evidence>
<dbReference type="HOGENOM" id="CLU_782405_0_0_7"/>
<reference evidence="1 2" key="2">
    <citation type="journal article" date="2010" name="Stand. Genomic Sci.">
        <title>Complete genome sequence of Desulfohalobium retbaense type strain (HR(100)).</title>
        <authorList>
            <person name="Spring S."/>
            <person name="Nolan M."/>
            <person name="Lapidus A."/>
            <person name="Glavina Del Rio T."/>
            <person name="Copeland A."/>
            <person name="Tice H."/>
            <person name="Cheng J.F."/>
            <person name="Lucas S."/>
            <person name="Land M."/>
            <person name="Chen F."/>
            <person name="Bruce D."/>
            <person name="Goodwin L."/>
            <person name="Pitluck S."/>
            <person name="Ivanova N."/>
            <person name="Mavromatis K."/>
            <person name="Mikhailova N."/>
            <person name="Pati A."/>
            <person name="Chen A."/>
            <person name="Palaniappan K."/>
            <person name="Hauser L."/>
            <person name="Chang Y.J."/>
            <person name="Jeffries C.D."/>
            <person name="Munk C."/>
            <person name="Kiss H."/>
            <person name="Chain P."/>
            <person name="Han C."/>
            <person name="Brettin T."/>
            <person name="Detter J.C."/>
            <person name="Schuler E."/>
            <person name="Goker M."/>
            <person name="Rohde M."/>
            <person name="Bristow J."/>
            <person name="Eisen J.A."/>
            <person name="Markowitz V."/>
            <person name="Hugenholtz P."/>
            <person name="Kyrpides N.C."/>
            <person name="Klenk H.P."/>
        </authorList>
    </citation>
    <scope>NUCLEOTIDE SEQUENCE [LARGE SCALE GENOMIC DNA]</scope>
    <source>
        <strain evidence="1 2">DSM 5692</strain>
    </source>
</reference>
<protein>
    <recommendedName>
        <fullName evidence="3">Flagellar hook-length control protein-like C-terminal domain-containing protein</fullName>
    </recommendedName>
</protein>
<reference evidence="2" key="1">
    <citation type="submission" date="2009-09" db="EMBL/GenBank/DDBJ databases">
        <title>The complete chromosome of Desulfohalobium retbaense DSM 5692.</title>
        <authorList>
            <consortium name="US DOE Joint Genome Institute (JGI-PGF)"/>
            <person name="Lucas S."/>
            <person name="Copeland A."/>
            <person name="Lapidus A."/>
            <person name="Glavina del Rio T."/>
            <person name="Dalin E."/>
            <person name="Tice H."/>
            <person name="Bruce D."/>
            <person name="Goodwin L."/>
            <person name="Pitluck S."/>
            <person name="Kyrpides N."/>
            <person name="Mavromatis K."/>
            <person name="Ivanova N."/>
            <person name="Mikhailova N."/>
            <person name="Munk A.C."/>
            <person name="Brettin T."/>
            <person name="Detter J.C."/>
            <person name="Han C."/>
            <person name="Tapia R."/>
            <person name="Larimer F."/>
            <person name="Land M."/>
            <person name="Hauser L."/>
            <person name="Markowitz V."/>
            <person name="Cheng J.-F."/>
            <person name="Hugenholtz P."/>
            <person name="Woyke T."/>
            <person name="Wu D."/>
            <person name="Spring S."/>
            <person name="Klenk H.-P."/>
            <person name="Eisen J.A."/>
        </authorList>
    </citation>
    <scope>NUCLEOTIDE SEQUENCE [LARGE SCALE GENOMIC DNA]</scope>
    <source>
        <strain evidence="2">DSM 5692</strain>
    </source>
</reference>
<organism evidence="1 2">
    <name type="scientific">Desulfohalobium retbaense (strain ATCC 49708 / DSM 5692 / JCM 16813 / HR100)</name>
    <dbReference type="NCBI Taxonomy" id="485915"/>
    <lineage>
        <taxon>Bacteria</taxon>
        <taxon>Pseudomonadati</taxon>
        <taxon>Thermodesulfobacteriota</taxon>
        <taxon>Desulfovibrionia</taxon>
        <taxon>Desulfovibrionales</taxon>
        <taxon>Desulfohalobiaceae</taxon>
        <taxon>Desulfohalobium</taxon>
    </lineage>
</organism>
<keyword evidence="2" id="KW-1185">Reference proteome</keyword>
<dbReference type="eggNOG" id="COG2373">
    <property type="taxonomic scope" value="Bacteria"/>
</dbReference>
<name>C8WZ18_DESRD</name>
<proteinExistence type="predicted"/>
<evidence type="ECO:0000313" key="1">
    <source>
        <dbReference type="EMBL" id="ACV67934.1"/>
    </source>
</evidence>
<dbReference type="KEGG" id="drt:Dret_0640"/>
<gene>
    <name evidence="1" type="ordered locus">Dret_0640</name>
</gene>
<dbReference type="OrthoDB" id="5430147at2"/>
<dbReference type="AlphaFoldDB" id="C8WZ18"/>
<sequence length="354" mass="38636">MQLPAAPPPGVSITLQPAAQQQPVPTNVQQDVQLLDLKPYQIVLASVVRGGMDKAELELGRQRFTAVTRVPLTTGQRIQAEVVRTSPFIELRLVDQTALKNLFQALHHLQSKFDLSGFLGLDKLSSLLQGHSRGAEMESTLQQAGTLLGLGGSPDANVLSSLLRLLGLDTEHRLAQGQADRAMATLKATLHTLAQAGQGQEAGDRAEKLVDQLELFQLCRVRLAQLGKEWLPLPLPFLDQGYLVAERGADQSGQEQQGQEDDIEPWTVGLFLQLQELGALNIHVVSQGGGINVRVLCETREAAHQFETARQELVDTVQALPVKKLQIGIGAEDPSQHLLRLIVPEGERSFEAWV</sequence>
<dbReference type="Proteomes" id="UP000001052">
    <property type="component" value="Chromosome"/>
</dbReference>
<dbReference type="RefSeq" id="WP_015751092.1">
    <property type="nucleotide sequence ID" value="NC_013223.1"/>
</dbReference>
<dbReference type="EMBL" id="CP001734">
    <property type="protein sequence ID" value="ACV67934.1"/>
    <property type="molecule type" value="Genomic_DNA"/>
</dbReference>
<accession>C8WZ18</accession>
<evidence type="ECO:0000313" key="2">
    <source>
        <dbReference type="Proteomes" id="UP000001052"/>
    </source>
</evidence>